<dbReference type="Gene3D" id="2.160.20.10">
    <property type="entry name" value="Single-stranded right-handed beta-helix, Pectin lyase-like"/>
    <property type="match status" value="1"/>
</dbReference>
<organism evidence="2 3">
    <name type="scientific">Phyllobacterium sophorae</name>
    <dbReference type="NCBI Taxonomy" id="1520277"/>
    <lineage>
        <taxon>Bacteria</taxon>
        <taxon>Pseudomonadati</taxon>
        <taxon>Pseudomonadota</taxon>
        <taxon>Alphaproteobacteria</taxon>
        <taxon>Hyphomicrobiales</taxon>
        <taxon>Phyllobacteriaceae</taxon>
        <taxon>Phyllobacterium</taxon>
    </lineage>
</organism>
<dbReference type="InterPro" id="IPR011050">
    <property type="entry name" value="Pectin_lyase_fold/virulence"/>
</dbReference>
<dbReference type="EMBL" id="PGGM01000005">
    <property type="protein sequence ID" value="PSH64221.1"/>
    <property type="molecule type" value="Genomic_DNA"/>
</dbReference>
<dbReference type="Proteomes" id="UP000241764">
    <property type="component" value="Unassembled WGS sequence"/>
</dbReference>
<reference evidence="3" key="1">
    <citation type="submission" date="2017-11" db="EMBL/GenBank/DDBJ databases">
        <authorList>
            <person name="Kuznetsova I."/>
            <person name="Sazanova A."/>
            <person name="Chirak E."/>
            <person name="Safronova V."/>
            <person name="Willems A."/>
        </authorList>
    </citation>
    <scope>NUCLEOTIDE SEQUENCE [LARGE SCALE GENOMIC DNA]</scope>
    <source>
        <strain evidence="3">CCBAU 03422</strain>
    </source>
</reference>
<dbReference type="Pfam" id="PF12708">
    <property type="entry name" value="Pect-lyase_RHGA_epim"/>
    <property type="match status" value="1"/>
</dbReference>
<dbReference type="InterPro" id="IPR012334">
    <property type="entry name" value="Pectin_lyas_fold"/>
</dbReference>
<dbReference type="AlphaFoldDB" id="A0A2P7BCM1"/>
<accession>A0A2P7BCM1</accession>
<sequence length="756" mass="82021">MLPVGIDAFDPPAYAMSTAGPSIAEISKTADRDEIVSMTGVKLDKGTSFDVFAQAAAARDGSVISVPSLRADDVAATILLPQSLPAWSMYLVWPEREGIRSKPFAINRTESWWLGPESAVSGTMISVYGRNLSKSNGTSTSFIYIKPGRGTGQYVTPLSVNPFKVDFKIPELAAGSYEVWIHNGHGGRFGWSGPLTLSVLDRSPWAGQDRQIFNIRDFGAAGSGVADDTRAIKSALAAAQSAAPSTVYFPSGTYLIASRLDAPSNVRWMGDGMEFTEIRLNTNIDDSMIDGPGQNGQFENLTLNANGKTGSHPLLWIASVSNLRLQTVRLNAWGVAAVESHDSSGLYFDSSELVENGSFYGSSRQIFMTSNRFRMTGYGESVVSLWGGRDFSMIGNDLANADETRDDGYGIGRFFVAQGHFGSMKNMYWGDNKSHQAAPHDCSKVDCNKGEQICFEIVNSELKGGFKDATANTVTFDSLPASSKPGGQDLVIVGGKGAGQRRHISSVSRDVATLDRPWNVIPDRSSRFALAATASQMAVYNNVFQGRSSYAEHDSDSTAVLLYGNVYDAIVDRNQISQMRHGMMTVALASTLGLSPYFLQYSNNTVTDSNSGLYVGTTFTDSGIAGIWGGLGNIYRKNTFSNLAHIGVEYESWGYNGADYNGTVFEGNRFKGLPYGFIDAFRLMWTHDGNFKAPPLYSSRKYNTILYKNVFDRGTASLSGSTGFKSFQPKNTWLNIESTWTGFATGNTGPTKSPDR</sequence>
<dbReference type="SUPFAM" id="SSF51126">
    <property type="entry name" value="Pectin lyase-like"/>
    <property type="match status" value="1"/>
</dbReference>
<protein>
    <submittedName>
        <fullName evidence="2">Polygalacturonase</fullName>
    </submittedName>
</protein>
<dbReference type="OrthoDB" id="8428774at2"/>
<keyword evidence="3" id="KW-1185">Reference proteome</keyword>
<feature type="domain" description="Rhamnogalacturonase A/B/Epimerase-like pectate lyase" evidence="1">
    <location>
        <begin position="212"/>
        <end position="293"/>
    </location>
</feature>
<proteinExistence type="predicted"/>
<comment type="caution">
    <text evidence="2">The sequence shown here is derived from an EMBL/GenBank/DDBJ whole genome shotgun (WGS) entry which is preliminary data.</text>
</comment>
<evidence type="ECO:0000259" key="1">
    <source>
        <dbReference type="Pfam" id="PF12708"/>
    </source>
</evidence>
<dbReference type="Gene3D" id="2.60.40.10">
    <property type="entry name" value="Immunoglobulins"/>
    <property type="match status" value="1"/>
</dbReference>
<gene>
    <name evidence="2" type="ORF">CU103_13980</name>
</gene>
<evidence type="ECO:0000313" key="3">
    <source>
        <dbReference type="Proteomes" id="UP000241764"/>
    </source>
</evidence>
<dbReference type="InterPro" id="IPR024535">
    <property type="entry name" value="RHGA/B-epi-like_pectate_lyase"/>
</dbReference>
<name>A0A2P7BCM1_9HYPH</name>
<dbReference type="InterPro" id="IPR013783">
    <property type="entry name" value="Ig-like_fold"/>
</dbReference>
<evidence type="ECO:0000313" key="2">
    <source>
        <dbReference type="EMBL" id="PSH64221.1"/>
    </source>
</evidence>